<reference evidence="7" key="1">
    <citation type="journal article" date="2020" name="Stud. Mycol.">
        <title>101 Dothideomycetes genomes: a test case for predicting lifestyles and emergence of pathogens.</title>
        <authorList>
            <person name="Haridas S."/>
            <person name="Albert R."/>
            <person name="Binder M."/>
            <person name="Bloem J."/>
            <person name="Labutti K."/>
            <person name="Salamov A."/>
            <person name="Andreopoulos B."/>
            <person name="Baker S."/>
            <person name="Barry K."/>
            <person name="Bills G."/>
            <person name="Bluhm B."/>
            <person name="Cannon C."/>
            <person name="Castanera R."/>
            <person name="Culley D."/>
            <person name="Daum C."/>
            <person name="Ezra D."/>
            <person name="Gonzalez J."/>
            <person name="Henrissat B."/>
            <person name="Kuo A."/>
            <person name="Liang C."/>
            <person name="Lipzen A."/>
            <person name="Lutzoni F."/>
            <person name="Magnuson J."/>
            <person name="Mondo S."/>
            <person name="Nolan M."/>
            <person name="Ohm R."/>
            <person name="Pangilinan J."/>
            <person name="Park H.-J."/>
            <person name="Ramirez L."/>
            <person name="Alfaro M."/>
            <person name="Sun H."/>
            <person name="Tritt A."/>
            <person name="Yoshinaga Y."/>
            <person name="Zwiers L.-H."/>
            <person name="Turgeon B."/>
            <person name="Goodwin S."/>
            <person name="Spatafora J."/>
            <person name="Crous P."/>
            <person name="Grigoriev I."/>
        </authorList>
    </citation>
    <scope>NUCLEOTIDE SEQUENCE</scope>
    <source>
        <strain evidence="7">CBS 262.69</strain>
    </source>
</reference>
<dbReference type="SUPFAM" id="SSF160909">
    <property type="entry name" value="ATP12-like"/>
    <property type="match status" value="1"/>
</dbReference>
<accession>A0A6G1HJE1</accession>
<proteinExistence type="inferred from homology"/>
<dbReference type="InterPro" id="IPR042272">
    <property type="entry name" value="ATP12_ATP_synth-F1-assembly_N"/>
</dbReference>
<dbReference type="EMBL" id="ML996709">
    <property type="protein sequence ID" value="KAF2396011.1"/>
    <property type="molecule type" value="Genomic_DNA"/>
</dbReference>
<protein>
    <submittedName>
        <fullName evidence="7">ATP12-domain-containing protein</fullName>
    </submittedName>
</protein>
<dbReference type="PANTHER" id="PTHR21013:SF10">
    <property type="entry name" value="ATP SYNTHASE MITOCHONDRIAL F1 COMPLEX ASSEMBLY FACTOR 2"/>
    <property type="match status" value="1"/>
</dbReference>
<evidence type="ECO:0000313" key="7">
    <source>
        <dbReference type="EMBL" id="KAF2396011.1"/>
    </source>
</evidence>
<dbReference type="GO" id="GO:0033615">
    <property type="term" value="P:mitochondrial proton-transporting ATP synthase complex assembly"/>
    <property type="evidence" value="ECO:0007669"/>
    <property type="project" value="TreeGrafter"/>
</dbReference>
<dbReference type="Gene3D" id="1.10.3580.10">
    <property type="entry name" value="ATP12 ATPase"/>
    <property type="match status" value="1"/>
</dbReference>
<dbReference type="OrthoDB" id="5322896at2759"/>
<dbReference type="GO" id="GO:0005739">
    <property type="term" value="C:mitochondrion"/>
    <property type="evidence" value="ECO:0007669"/>
    <property type="project" value="UniProtKB-SubCell"/>
</dbReference>
<dbReference type="Proteomes" id="UP000799640">
    <property type="component" value="Unassembled WGS sequence"/>
</dbReference>
<evidence type="ECO:0000256" key="2">
    <source>
        <dbReference type="ARBA" id="ARBA00008231"/>
    </source>
</evidence>
<keyword evidence="8" id="KW-1185">Reference proteome</keyword>
<dbReference type="InterPro" id="IPR011419">
    <property type="entry name" value="ATP12_ATP_synth-F1-assembly"/>
</dbReference>
<keyword evidence="4" id="KW-0496">Mitochondrion</keyword>
<evidence type="ECO:0000256" key="4">
    <source>
        <dbReference type="ARBA" id="ARBA00023128"/>
    </source>
</evidence>
<sequence>MEALRPRLLASSLRPLRLRPCVRCLHTSPPNPATPIAHPTAPGPPPPPPQPEAYYDERLARRKRQAALLQKGGARPAEGGLQRRFWKNVSVREVEDGYQVLLDSRPVRTAEKKILVIPRNRPHLAAAIALEWDQLVSAAQALKTAYVPLTGLAARAVDIREADGRGDGEIREGITELMMRYLETDTLLCWAEGQEPEKDGRSLREMQVKEAERVVGDLTRTVWKGVDIRPVLEEGSIMPVKQAEETVEVIRGWIAALPAFELAGLERAVLSGKSLLVAARLVVEWSGEFEEVREKGVERFGIEEAVMACTCEVRWQTDLWGEVEDTHDVDREDLRRQFGSVVVLIHGE</sequence>
<keyword evidence="5" id="KW-0143">Chaperone</keyword>
<evidence type="ECO:0000256" key="6">
    <source>
        <dbReference type="SAM" id="MobiDB-lite"/>
    </source>
</evidence>
<evidence type="ECO:0000256" key="1">
    <source>
        <dbReference type="ARBA" id="ARBA00004173"/>
    </source>
</evidence>
<dbReference type="InterPro" id="IPR023335">
    <property type="entry name" value="ATP12_ortho_dom_sf"/>
</dbReference>
<gene>
    <name evidence="7" type="ORF">EJ06DRAFT_517216</name>
</gene>
<feature type="region of interest" description="Disordered" evidence="6">
    <location>
        <begin position="32"/>
        <end position="53"/>
    </location>
</feature>
<comment type="subcellular location">
    <subcellularLocation>
        <location evidence="1">Mitochondrion</location>
    </subcellularLocation>
</comment>
<dbReference type="Pfam" id="PF07542">
    <property type="entry name" value="ATP12"/>
    <property type="match status" value="1"/>
</dbReference>
<feature type="compositionally biased region" description="Pro residues" evidence="6">
    <location>
        <begin position="41"/>
        <end position="51"/>
    </location>
</feature>
<dbReference type="AlphaFoldDB" id="A0A6G1HJE1"/>
<comment type="similarity">
    <text evidence="2">Belongs to the ATP12 family.</text>
</comment>
<evidence type="ECO:0000256" key="3">
    <source>
        <dbReference type="ARBA" id="ARBA00022946"/>
    </source>
</evidence>
<dbReference type="Gene3D" id="3.30.2180.10">
    <property type="entry name" value="ATP12-like"/>
    <property type="match status" value="1"/>
</dbReference>
<evidence type="ECO:0000313" key="8">
    <source>
        <dbReference type="Proteomes" id="UP000799640"/>
    </source>
</evidence>
<dbReference type="PANTHER" id="PTHR21013">
    <property type="entry name" value="ATP SYNTHASE MITOCHONDRIAL F1 COMPLEX ASSEMBLY FACTOR 2/ATP12 PROTEIN, MITOCHONDRIAL PRECURSOR"/>
    <property type="match status" value="1"/>
</dbReference>
<keyword evidence="3" id="KW-0809">Transit peptide</keyword>
<organism evidence="7 8">
    <name type="scientific">Trichodelitschia bisporula</name>
    <dbReference type="NCBI Taxonomy" id="703511"/>
    <lineage>
        <taxon>Eukaryota</taxon>
        <taxon>Fungi</taxon>
        <taxon>Dikarya</taxon>
        <taxon>Ascomycota</taxon>
        <taxon>Pezizomycotina</taxon>
        <taxon>Dothideomycetes</taxon>
        <taxon>Dothideomycetes incertae sedis</taxon>
        <taxon>Phaeotrichales</taxon>
        <taxon>Phaeotrichaceae</taxon>
        <taxon>Trichodelitschia</taxon>
    </lineage>
</organism>
<name>A0A6G1HJE1_9PEZI</name>
<evidence type="ECO:0000256" key="5">
    <source>
        <dbReference type="ARBA" id="ARBA00023186"/>
    </source>
</evidence>